<organism evidence="2 3">
    <name type="scientific">Longivirga aurantiaca</name>
    <dbReference type="NCBI Taxonomy" id="1837743"/>
    <lineage>
        <taxon>Bacteria</taxon>
        <taxon>Bacillati</taxon>
        <taxon>Actinomycetota</taxon>
        <taxon>Actinomycetes</taxon>
        <taxon>Sporichthyales</taxon>
        <taxon>Sporichthyaceae</taxon>
        <taxon>Longivirga</taxon>
    </lineage>
</organism>
<comment type="caution">
    <text evidence="2">The sequence shown here is derived from an EMBL/GenBank/DDBJ whole genome shotgun (WGS) entry which is preliminary data.</text>
</comment>
<accession>A0ABW1T0E4</accession>
<protein>
    <submittedName>
        <fullName evidence="2">ABC transporter permease</fullName>
    </submittedName>
</protein>
<dbReference type="RefSeq" id="WP_386765103.1">
    <property type="nucleotide sequence ID" value="NZ_JBHSTI010000008.1"/>
</dbReference>
<sequence>MTATLTAPAQASTPRQRLVSAEILKVTSTKMWLAMLIGVVLYIGIGVIASIFAPTQPGVDVPTLETEPGMRNLFAQAGGAYVFAIVLGALGMTQELRHQTLTSTFLAEPRRNKVMIAKMAAYGVIGAIYGAVGVAFGYLLAFALLPLKDHAAVPADALWQIAGGAILGCALFAVVGVALGTLIRNQIAAILGILVWVLLIEQLVVVFLPAVGKWLPGGALFGVLQTTGFSGTEYLPVWAASLVLIGYAVVFGALAALTTQRRDVT</sequence>
<dbReference type="EMBL" id="JBHSTI010000008">
    <property type="protein sequence ID" value="MFC6237630.1"/>
    <property type="molecule type" value="Genomic_DNA"/>
</dbReference>
<proteinExistence type="predicted"/>
<reference evidence="3" key="1">
    <citation type="journal article" date="2019" name="Int. J. Syst. Evol. Microbiol.">
        <title>The Global Catalogue of Microorganisms (GCM) 10K type strain sequencing project: providing services to taxonomists for standard genome sequencing and annotation.</title>
        <authorList>
            <consortium name="The Broad Institute Genomics Platform"/>
            <consortium name="The Broad Institute Genome Sequencing Center for Infectious Disease"/>
            <person name="Wu L."/>
            <person name="Ma J."/>
        </authorList>
    </citation>
    <scope>NUCLEOTIDE SEQUENCE [LARGE SCALE GENOMIC DNA]</scope>
    <source>
        <strain evidence="3">CGMCC 4.7317</strain>
    </source>
</reference>
<dbReference type="Proteomes" id="UP001596138">
    <property type="component" value="Unassembled WGS sequence"/>
</dbReference>
<dbReference type="PANTHER" id="PTHR37305">
    <property type="entry name" value="INTEGRAL MEMBRANE PROTEIN-RELATED"/>
    <property type="match status" value="1"/>
</dbReference>
<feature type="transmembrane region" description="Helical" evidence="1">
    <location>
        <begin position="120"/>
        <end position="145"/>
    </location>
</feature>
<keyword evidence="1" id="KW-1133">Transmembrane helix</keyword>
<gene>
    <name evidence="2" type="ORF">ACFQGU_07050</name>
</gene>
<keyword evidence="3" id="KW-1185">Reference proteome</keyword>
<feature type="transmembrane region" description="Helical" evidence="1">
    <location>
        <begin position="235"/>
        <end position="257"/>
    </location>
</feature>
<feature type="transmembrane region" description="Helical" evidence="1">
    <location>
        <begin position="32"/>
        <end position="53"/>
    </location>
</feature>
<feature type="transmembrane region" description="Helical" evidence="1">
    <location>
        <begin position="157"/>
        <end position="180"/>
    </location>
</feature>
<keyword evidence="1" id="KW-0472">Membrane</keyword>
<evidence type="ECO:0000313" key="3">
    <source>
        <dbReference type="Proteomes" id="UP001596138"/>
    </source>
</evidence>
<evidence type="ECO:0000313" key="2">
    <source>
        <dbReference type="EMBL" id="MFC6237630.1"/>
    </source>
</evidence>
<feature type="transmembrane region" description="Helical" evidence="1">
    <location>
        <begin position="187"/>
        <end position="215"/>
    </location>
</feature>
<evidence type="ECO:0000256" key="1">
    <source>
        <dbReference type="SAM" id="Phobius"/>
    </source>
</evidence>
<dbReference type="PANTHER" id="PTHR37305:SF1">
    <property type="entry name" value="MEMBRANE PROTEIN"/>
    <property type="match status" value="1"/>
</dbReference>
<keyword evidence="1" id="KW-0812">Transmembrane</keyword>
<feature type="transmembrane region" description="Helical" evidence="1">
    <location>
        <begin position="73"/>
        <end position="92"/>
    </location>
</feature>
<name>A0ABW1T0E4_9ACTN</name>